<protein>
    <submittedName>
        <fullName evidence="2">10884_t:CDS:1</fullName>
    </submittedName>
</protein>
<dbReference type="PANTHER" id="PTHR13384">
    <property type="entry name" value="G PATCH DOMAIN-CONTAINING PROTEIN 1"/>
    <property type="match status" value="1"/>
</dbReference>
<sequence>MSQIDNSPVHNINPSLPVQPIQPPESAFPSKLMLELRGTRFEIDREMLMSLPESILIVMFPNGLILGRGGVLDYEEDEDPGEENSLDELSIEDQVIYVDFDPLCLEYILNFFKTAQDAFYSNQGSVSNFPHSPTQNPLLNKQAIIVLREELDYFTIPPKSKKKVPSVSSSPVENIGDAVELTVVEPVMNIFELKTECGTYLLHQRKIFTALQRNVNKENNVAEQHLIDMLCVSGFSREDEWGYRNIEPQKTCIVSIALVMLKTTGQSNQMATAQKLLLFWRKPARKCWWDGFEVKIGGDKDIPVRLWCRRTWTLELALV</sequence>
<gene>
    <name evidence="2" type="ORF">DEBURN_LOCUS9079</name>
</gene>
<dbReference type="InterPro" id="IPR011333">
    <property type="entry name" value="SKP1/BTB/POZ_sf"/>
</dbReference>
<evidence type="ECO:0000313" key="2">
    <source>
        <dbReference type="EMBL" id="CAG8591493.1"/>
    </source>
</evidence>
<dbReference type="OrthoDB" id="9451547at2759"/>
<evidence type="ECO:0000313" key="3">
    <source>
        <dbReference type="Proteomes" id="UP000789706"/>
    </source>
</evidence>
<comment type="caution">
    <text evidence="2">The sequence shown here is derived from an EMBL/GenBank/DDBJ whole genome shotgun (WGS) entry which is preliminary data.</text>
</comment>
<dbReference type="EMBL" id="CAJVPK010001569">
    <property type="protein sequence ID" value="CAG8591493.1"/>
    <property type="molecule type" value="Genomic_DNA"/>
</dbReference>
<keyword evidence="3" id="KW-1185">Reference proteome</keyword>
<dbReference type="GO" id="GO:0005634">
    <property type="term" value="C:nucleus"/>
    <property type="evidence" value="ECO:0007669"/>
    <property type="project" value="TreeGrafter"/>
</dbReference>
<accession>A0A9N9G9S8</accession>
<proteinExistence type="predicted"/>
<name>A0A9N9G9S8_9GLOM</name>
<dbReference type="Proteomes" id="UP000789706">
    <property type="component" value="Unassembled WGS sequence"/>
</dbReference>
<evidence type="ECO:0000256" key="1">
    <source>
        <dbReference type="SAM" id="MobiDB-lite"/>
    </source>
</evidence>
<feature type="compositionally biased region" description="Polar residues" evidence="1">
    <location>
        <begin position="1"/>
        <end position="16"/>
    </location>
</feature>
<dbReference type="PANTHER" id="PTHR13384:SF16">
    <property type="entry name" value="GROWTH REGULATION PROTEIN"/>
    <property type="match status" value="1"/>
</dbReference>
<dbReference type="SUPFAM" id="SSF54695">
    <property type="entry name" value="POZ domain"/>
    <property type="match status" value="1"/>
</dbReference>
<organism evidence="2 3">
    <name type="scientific">Diversispora eburnea</name>
    <dbReference type="NCBI Taxonomy" id="1213867"/>
    <lineage>
        <taxon>Eukaryota</taxon>
        <taxon>Fungi</taxon>
        <taxon>Fungi incertae sedis</taxon>
        <taxon>Mucoromycota</taxon>
        <taxon>Glomeromycotina</taxon>
        <taxon>Glomeromycetes</taxon>
        <taxon>Diversisporales</taxon>
        <taxon>Diversisporaceae</taxon>
        <taxon>Diversispora</taxon>
    </lineage>
</organism>
<reference evidence="2" key="1">
    <citation type="submission" date="2021-06" db="EMBL/GenBank/DDBJ databases">
        <authorList>
            <person name="Kallberg Y."/>
            <person name="Tangrot J."/>
            <person name="Rosling A."/>
        </authorList>
    </citation>
    <scope>NUCLEOTIDE SEQUENCE</scope>
    <source>
        <strain evidence="2">AZ414A</strain>
    </source>
</reference>
<feature type="region of interest" description="Disordered" evidence="1">
    <location>
        <begin position="1"/>
        <end position="22"/>
    </location>
</feature>
<dbReference type="GO" id="GO:0003723">
    <property type="term" value="F:RNA binding"/>
    <property type="evidence" value="ECO:0007669"/>
    <property type="project" value="TreeGrafter"/>
</dbReference>
<dbReference type="AlphaFoldDB" id="A0A9N9G9S8"/>
<dbReference type="Gene3D" id="3.30.710.10">
    <property type="entry name" value="Potassium Channel Kv1.1, Chain A"/>
    <property type="match status" value="1"/>
</dbReference>